<comment type="caution">
    <text evidence="2">The sequence shown here is derived from an EMBL/GenBank/DDBJ whole genome shotgun (WGS) entry which is preliminary data.</text>
</comment>
<gene>
    <name evidence="2" type="ORF">ACFPMF_03010</name>
</gene>
<reference evidence="3" key="1">
    <citation type="journal article" date="2019" name="Int. J. Syst. Evol. Microbiol.">
        <title>The Global Catalogue of Microorganisms (GCM) 10K type strain sequencing project: providing services to taxonomists for standard genome sequencing and annotation.</title>
        <authorList>
            <consortium name="The Broad Institute Genomics Platform"/>
            <consortium name="The Broad Institute Genome Sequencing Center for Infectious Disease"/>
            <person name="Wu L."/>
            <person name="Ma J."/>
        </authorList>
    </citation>
    <scope>NUCLEOTIDE SEQUENCE [LARGE SCALE GENOMIC DNA]</scope>
    <source>
        <strain evidence="3">CCUG 55250</strain>
    </source>
</reference>
<proteinExistence type="predicted"/>
<evidence type="ECO:0000313" key="2">
    <source>
        <dbReference type="EMBL" id="MFC5408264.1"/>
    </source>
</evidence>
<name>A0ABW0I4I7_9BACT</name>
<accession>A0ABW0I4I7</accession>
<evidence type="ECO:0000259" key="1">
    <source>
        <dbReference type="Pfam" id="PF12770"/>
    </source>
</evidence>
<dbReference type="Proteomes" id="UP001596106">
    <property type="component" value="Unassembled WGS sequence"/>
</dbReference>
<protein>
    <submittedName>
        <fullName evidence="2">CHAT domain-containing protein</fullName>
    </submittedName>
</protein>
<dbReference type="SUPFAM" id="SSF52129">
    <property type="entry name" value="Caspase-like"/>
    <property type="match status" value="1"/>
</dbReference>
<evidence type="ECO:0000313" key="3">
    <source>
        <dbReference type="Proteomes" id="UP001596106"/>
    </source>
</evidence>
<feature type="domain" description="CHAT" evidence="1">
    <location>
        <begin position="19"/>
        <end position="229"/>
    </location>
</feature>
<dbReference type="RefSeq" id="WP_379840966.1">
    <property type="nucleotide sequence ID" value="NZ_JBHSMA010000001.1"/>
</dbReference>
<dbReference type="EMBL" id="JBHSMA010000001">
    <property type="protein sequence ID" value="MFC5408264.1"/>
    <property type="molecule type" value="Genomic_DNA"/>
</dbReference>
<dbReference type="Gene3D" id="3.40.50.1460">
    <property type="match status" value="1"/>
</dbReference>
<sequence length="543" mass="61962">MPFNKSPSVASEQFFILLSSLPFAQQGTMEKPVVFIASANPSSVIDAPYLSEVKDEIRYIDELFSELEFANKIMYPSPSLETDADTIHKAFVKFSQELAIFHYSGHASQSNFTLTDGQYNRDQLLKLLSGKKPKLVFLNGCSTYGYVNALLEHGVEAVIATSTAVNDGRASEFAKKFYFSFTRSRKTLRQAFDEAVSSSSTLSAKQSLFLRGGFSTQIPDQPCAWGLYYANPDILNWDLLNELATAVRPSAIDRQKAYLCDRDGYLSRFYPSFDLDYRPDNLRRSVQHFLLVGEDSQSPLGLARKLVYEKITKAPERRYTYPFNPNNRQRVTDDMIAKLNRVHCEPLRIAREVYKVVKGENADTDLSFDSFLALPDVRRSDYTIVALQIHSDDLDEKVVRSIKQFISTFRPAQTAPPAEPPYLLFFWNIIYAPKKARLWDFFGGNPVRKLLEPFKAPGFFDPDDLENSPLVILNRGDELLTVPDGEKDIRNWFQNYLSVNSYSDNDFQDVKQVVPVDKNEKLDVPTLETRLLRLIERINNQPD</sequence>
<keyword evidence="3" id="KW-1185">Reference proteome</keyword>
<dbReference type="InterPro" id="IPR029030">
    <property type="entry name" value="Caspase-like_dom_sf"/>
</dbReference>
<dbReference type="InterPro" id="IPR024983">
    <property type="entry name" value="CHAT_dom"/>
</dbReference>
<dbReference type="Pfam" id="PF12770">
    <property type="entry name" value="CHAT"/>
    <property type="match status" value="1"/>
</dbReference>
<organism evidence="2 3">
    <name type="scientific">Larkinella bovis</name>
    <dbReference type="NCBI Taxonomy" id="683041"/>
    <lineage>
        <taxon>Bacteria</taxon>
        <taxon>Pseudomonadati</taxon>
        <taxon>Bacteroidota</taxon>
        <taxon>Cytophagia</taxon>
        <taxon>Cytophagales</taxon>
        <taxon>Spirosomataceae</taxon>
        <taxon>Larkinella</taxon>
    </lineage>
</organism>